<sequence length="182" mass="20763">MELLFKINAKEFVNIKIPHNIKASSTLTAKVSKAQAPVATTTGDKHKKKLHPQLKEDEELFMKFYFLNIAAFNKILKQNSIINKKLDQITLILDTSEDQVVKLNTNKCTDKAFIDGSSSSSGSSFGRYENEKESENVDHLQQMEDKDEDKSEDKGNDEVEEKEEEKDDNDDDDKDESRDKSN</sequence>
<dbReference type="EMBL" id="QKYT01001003">
    <property type="protein sequence ID" value="RIA80279.1"/>
    <property type="molecule type" value="Genomic_DNA"/>
</dbReference>
<dbReference type="Proteomes" id="UP000265703">
    <property type="component" value="Unassembled WGS sequence"/>
</dbReference>
<feature type="compositionally biased region" description="Basic and acidic residues" evidence="1">
    <location>
        <begin position="128"/>
        <end position="157"/>
    </location>
</feature>
<accession>A0A397S6A4</accession>
<evidence type="ECO:0000313" key="2">
    <source>
        <dbReference type="EMBL" id="RIA80279.1"/>
    </source>
</evidence>
<organism evidence="2 3">
    <name type="scientific">Glomus cerebriforme</name>
    <dbReference type="NCBI Taxonomy" id="658196"/>
    <lineage>
        <taxon>Eukaryota</taxon>
        <taxon>Fungi</taxon>
        <taxon>Fungi incertae sedis</taxon>
        <taxon>Mucoromycota</taxon>
        <taxon>Glomeromycotina</taxon>
        <taxon>Glomeromycetes</taxon>
        <taxon>Glomerales</taxon>
        <taxon>Glomeraceae</taxon>
        <taxon>Glomus</taxon>
    </lineage>
</organism>
<dbReference type="AlphaFoldDB" id="A0A397S6A4"/>
<name>A0A397S6A4_9GLOM</name>
<feature type="region of interest" description="Disordered" evidence="1">
    <location>
        <begin position="112"/>
        <end position="182"/>
    </location>
</feature>
<proteinExistence type="predicted"/>
<gene>
    <name evidence="2" type="ORF">C1645_838986</name>
</gene>
<keyword evidence="3" id="KW-1185">Reference proteome</keyword>
<protein>
    <submittedName>
        <fullName evidence="2">Uncharacterized protein</fullName>
    </submittedName>
</protein>
<evidence type="ECO:0000313" key="3">
    <source>
        <dbReference type="Proteomes" id="UP000265703"/>
    </source>
</evidence>
<feature type="compositionally biased region" description="Acidic residues" evidence="1">
    <location>
        <begin position="158"/>
        <end position="174"/>
    </location>
</feature>
<evidence type="ECO:0000256" key="1">
    <source>
        <dbReference type="SAM" id="MobiDB-lite"/>
    </source>
</evidence>
<reference evidence="2 3" key="1">
    <citation type="submission" date="2018-06" db="EMBL/GenBank/DDBJ databases">
        <title>Comparative genomics reveals the genomic features of Rhizophagus irregularis, R. cerebriforme, R. diaphanum and Gigaspora rosea, and their symbiotic lifestyle signature.</title>
        <authorList>
            <person name="Morin E."/>
            <person name="San Clemente H."/>
            <person name="Chen E.C.H."/>
            <person name="De La Providencia I."/>
            <person name="Hainaut M."/>
            <person name="Kuo A."/>
            <person name="Kohler A."/>
            <person name="Murat C."/>
            <person name="Tang N."/>
            <person name="Roy S."/>
            <person name="Loubradou J."/>
            <person name="Henrissat B."/>
            <person name="Grigoriev I.V."/>
            <person name="Corradi N."/>
            <person name="Roux C."/>
            <person name="Martin F.M."/>
        </authorList>
    </citation>
    <scope>NUCLEOTIDE SEQUENCE [LARGE SCALE GENOMIC DNA]</scope>
    <source>
        <strain evidence="2 3">DAOM 227022</strain>
    </source>
</reference>
<comment type="caution">
    <text evidence="2">The sequence shown here is derived from an EMBL/GenBank/DDBJ whole genome shotgun (WGS) entry which is preliminary data.</text>
</comment>